<dbReference type="GO" id="GO:0051536">
    <property type="term" value="F:iron-sulfur cluster binding"/>
    <property type="evidence" value="ECO:0007669"/>
    <property type="project" value="UniProtKB-KW"/>
</dbReference>
<dbReference type="SUPFAM" id="SSF102114">
    <property type="entry name" value="Radical SAM enzymes"/>
    <property type="match status" value="1"/>
</dbReference>
<dbReference type="Pfam" id="PF13353">
    <property type="entry name" value="Fer4_12"/>
    <property type="match status" value="1"/>
</dbReference>
<dbReference type="SFLD" id="SFLDS00029">
    <property type="entry name" value="Radical_SAM"/>
    <property type="match status" value="1"/>
</dbReference>
<name>X1HU72_9ZZZZ</name>
<evidence type="ECO:0008006" key="6">
    <source>
        <dbReference type="Google" id="ProtNLM"/>
    </source>
</evidence>
<evidence type="ECO:0000256" key="1">
    <source>
        <dbReference type="ARBA" id="ARBA00022691"/>
    </source>
</evidence>
<feature type="non-terminal residue" evidence="5">
    <location>
        <position position="178"/>
    </location>
</feature>
<dbReference type="InterPro" id="IPR013785">
    <property type="entry name" value="Aldolase_TIM"/>
</dbReference>
<keyword evidence="3" id="KW-0408">Iron</keyword>
<evidence type="ECO:0000256" key="3">
    <source>
        <dbReference type="ARBA" id="ARBA00023004"/>
    </source>
</evidence>
<evidence type="ECO:0000256" key="2">
    <source>
        <dbReference type="ARBA" id="ARBA00022723"/>
    </source>
</evidence>
<protein>
    <recommendedName>
        <fullName evidence="6">Radical SAM core domain-containing protein</fullName>
    </recommendedName>
</protein>
<dbReference type="InterPro" id="IPR007197">
    <property type="entry name" value="rSAM"/>
</dbReference>
<evidence type="ECO:0000256" key="4">
    <source>
        <dbReference type="ARBA" id="ARBA00023014"/>
    </source>
</evidence>
<dbReference type="Gene3D" id="3.20.20.70">
    <property type="entry name" value="Aldolase class I"/>
    <property type="match status" value="1"/>
</dbReference>
<dbReference type="GO" id="GO:0003824">
    <property type="term" value="F:catalytic activity"/>
    <property type="evidence" value="ECO:0007669"/>
    <property type="project" value="InterPro"/>
</dbReference>
<dbReference type="AlphaFoldDB" id="X1HU72"/>
<keyword evidence="4" id="KW-0411">Iron-sulfur</keyword>
<gene>
    <name evidence="5" type="ORF">S03H2_40531</name>
</gene>
<evidence type="ECO:0000313" key="5">
    <source>
        <dbReference type="EMBL" id="GAH57379.1"/>
    </source>
</evidence>
<dbReference type="InterPro" id="IPR058240">
    <property type="entry name" value="rSAM_sf"/>
</dbReference>
<comment type="caution">
    <text evidence="5">The sequence shown here is derived from an EMBL/GenBank/DDBJ whole genome shotgun (WGS) entry which is preliminary data.</text>
</comment>
<proteinExistence type="predicted"/>
<keyword evidence="1" id="KW-0949">S-adenosyl-L-methionine</keyword>
<dbReference type="EMBL" id="BARU01025136">
    <property type="protein sequence ID" value="GAH57379.1"/>
    <property type="molecule type" value="Genomic_DNA"/>
</dbReference>
<organism evidence="5">
    <name type="scientific">marine sediment metagenome</name>
    <dbReference type="NCBI Taxonomy" id="412755"/>
    <lineage>
        <taxon>unclassified sequences</taxon>
        <taxon>metagenomes</taxon>
        <taxon>ecological metagenomes</taxon>
    </lineage>
</organism>
<keyword evidence="2" id="KW-0479">Metal-binding</keyword>
<dbReference type="GO" id="GO:0046872">
    <property type="term" value="F:metal ion binding"/>
    <property type="evidence" value="ECO:0007669"/>
    <property type="project" value="UniProtKB-KW"/>
</dbReference>
<sequence>MICLKGNKINIDREYLMRVKKIDTFQIREESYLIYLLTNQRSVLEFPFEALYLTNSEDPSIIPQFKNKHIIYGINDLAVLQVGDVVLVNAQGEIIISYQRISNDNVLFVTQKCNCDCIMCPQPPDKEIKEYMKLNFELIRLMDKKTKYLALTGGEPTLNKNNLIKIIKECKKYLPSTS</sequence>
<accession>X1HU72</accession>
<reference evidence="5" key="1">
    <citation type="journal article" date="2014" name="Front. Microbiol.">
        <title>High frequency of phylogenetically diverse reductive dehalogenase-homologous genes in deep subseafloor sedimentary metagenomes.</title>
        <authorList>
            <person name="Kawai M."/>
            <person name="Futagami T."/>
            <person name="Toyoda A."/>
            <person name="Takaki Y."/>
            <person name="Nishi S."/>
            <person name="Hori S."/>
            <person name="Arai W."/>
            <person name="Tsubouchi T."/>
            <person name="Morono Y."/>
            <person name="Uchiyama I."/>
            <person name="Ito T."/>
            <person name="Fujiyama A."/>
            <person name="Inagaki F."/>
            <person name="Takami H."/>
        </authorList>
    </citation>
    <scope>NUCLEOTIDE SEQUENCE</scope>
    <source>
        <strain evidence="5">Expedition CK06-06</strain>
    </source>
</reference>